<dbReference type="EMBL" id="AMXN01000001">
    <property type="protein sequence ID" value="ELS63406.1"/>
    <property type="molecule type" value="Genomic_DNA"/>
</dbReference>
<sequence>MIFIVSLLIVSSSFFLLRSGSISLSLMAALFSPIHASATFSA</sequence>
<proteinExistence type="predicted"/>
<name>A0A9W5PF56_9BACI</name>
<reference evidence="1 2" key="1">
    <citation type="journal article" date="2014" name="Syst. Appl. Microbiol.">
        <title>Genomic insights into the taxonomic status of the three subspecies of Bacillus subtilis.</title>
        <authorList>
            <person name="Yi H."/>
            <person name="Chun J."/>
            <person name="Cha C.J."/>
        </authorList>
    </citation>
    <scope>NUCLEOTIDE SEQUENCE [LARGE SCALE GENOMIC DNA]</scope>
    <source>
        <strain evidence="1 2">KCTC 13429</strain>
    </source>
</reference>
<gene>
    <name evidence="1" type="ORF">BSI_07970</name>
</gene>
<dbReference type="AlphaFoldDB" id="A0A9W5PF56"/>
<dbReference type="Proteomes" id="UP000011182">
    <property type="component" value="Unassembled WGS sequence"/>
</dbReference>
<evidence type="ECO:0000313" key="2">
    <source>
        <dbReference type="Proteomes" id="UP000011182"/>
    </source>
</evidence>
<protein>
    <submittedName>
        <fullName evidence="1">Uncharacterized protein</fullName>
    </submittedName>
</protein>
<comment type="caution">
    <text evidence="1">The sequence shown here is derived from an EMBL/GenBank/DDBJ whole genome shotgun (WGS) entry which is preliminary data.</text>
</comment>
<accession>A0A9W5PF56</accession>
<organism evidence="1 2">
    <name type="scientific">Bacillus inaquosorum KCTC 13429</name>
    <dbReference type="NCBI Taxonomy" id="1236548"/>
    <lineage>
        <taxon>Bacteria</taxon>
        <taxon>Bacillati</taxon>
        <taxon>Bacillota</taxon>
        <taxon>Bacilli</taxon>
        <taxon>Bacillales</taxon>
        <taxon>Bacillaceae</taxon>
        <taxon>Bacillus</taxon>
    </lineage>
</organism>
<evidence type="ECO:0000313" key="1">
    <source>
        <dbReference type="EMBL" id="ELS63406.1"/>
    </source>
</evidence>
<keyword evidence="2" id="KW-1185">Reference proteome</keyword>